<dbReference type="AlphaFoldDB" id="A0A918UHU2"/>
<accession>A0A918UHU2</accession>
<feature type="domain" description="NYN" evidence="1">
    <location>
        <begin position="72"/>
        <end position="136"/>
    </location>
</feature>
<comment type="caution">
    <text evidence="2">The sequence shown here is derived from an EMBL/GenBank/DDBJ whole genome shotgun (WGS) entry which is preliminary data.</text>
</comment>
<dbReference type="Proteomes" id="UP000622166">
    <property type="component" value="Unassembled WGS sequence"/>
</dbReference>
<protein>
    <recommendedName>
        <fullName evidence="1">NYN domain-containing protein</fullName>
    </recommendedName>
</protein>
<evidence type="ECO:0000313" key="3">
    <source>
        <dbReference type="Proteomes" id="UP000622166"/>
    </source>
</evidence>
<keyword evidence="3" id="KW-1185">Reference proteome</keyword>
<dbReference type="Gene3D" id="3.40.50.1010">
    <property type="entry name" value="5'-nuclease"/>
    <property type="match status" value="1"/>
</dbReference>
<gene>
    <name evidence="2" type="ORF">GCM10010365_31790</name>
</gene>
<organism evidence="2 3">
    <name type="scientific">Streptomyces poonensis</name>
    <dbReference type="NCBI Taxonomy" id="68255"/>
    <lineage>
        <taxon>Bacteria</taxon>
        <taxon>Bacillati</taxon>
        <taxon>Actinomycetota</taxon>
        <taxon>Actinomycetes</taxon>
        <taxon>Kitasatosporales</taxon>
        <taxon>Streptomycetaceae</taxon>
        <taxon>Streptomyces</taxon>
    </lineage>
</organism>
<reference evidence="2" key="2">
    <citation type="submission" date="2020-09" db="EMBL/GenBank/DDBJ databases">
        <authorList>
            <person name="Sun Q."/>
            <person name="Ohkuma M."/>
        </authorList>
    </citation>
    <scope>NUCLEOTIDE SEQUENCE</scope>
    <source>
        <strain evidence="2">JCM 4815</strain>
    </source>
</reference>
<evidence type="ECO:0000259" key="1">
    <source>
        <dbReference type="Pfam" id="PF01936"/>
    </source>
</evidence>
<dbReference type="GO" id="GO:0004540">
    <property type="term" value="F:RNA nuclease activity"/>
    <property type="evidence" value="ECO:0007669"/>
    <property type="project" value="InterPro"/>
</dbReference>
<sequence>MTVSLEETLVHASVNEATEKPLQNWLTNFLDQQPSYDVKVRTRRPRPRKVYCRSCQTETSKCSSCGEPFISNGEKGVDAALVTDLLSLAWQRAYDVAILVSGDADYVPAVEYVQSQGLKVINAVWASKGHDLRNACWGSFRLDDQVAALTRS</sequence>
<dbReference type="InterPro" id="IPR021139">
    <property type="entry name" value="NYN"/>
</dbReference>
<proteinExistence type="predicted"/>
<reference evidence="2" key="1">
    <citation type="journal article" date="2014" name="Int. J. Syst. Evol. Microbiol.">
        <title>Complete genome sequence of Corynebacterium casei LMG S-19264T (=DSM 44701T), isolated from a smear-ripened cheese.</title>
        <authorList>
            <consortium name="US DOE Joint Genome Institute (JGI-PGF)"/>
            <person name="Walter F."/>
            <person name="Albersmeier A."/>
            <person name="Kalinowski J."/>
            <person name="Ruckert C."/>
        </authorList>
    </citation>
    <scope>NUCLEOTIDE SEQUENCE</scope>
    <source>
        <strain evidence="2">JCM 4815</strain>
    </source>
</reference>
<name>A0A918UHU2_9ACTN</name>
<dbReference type="EMBL" id="BMVW01000005">
    <property type="protein sequence ID" value="GGZ10221.1"/>
    <property type="molecule type" value="Genomic_DNA"/>
</dbReference>
<dbReference type="Pfam" id="PF01936">
    <property type="entry name" value="NYN"/>
    <property type="match status" value="1"/>
</dbReference>
<evidence type="ECO:0000313" key="2">
    <source>
        <dbReference type="EMBL" id="GGZ10221.1"/>
    </source>
</evidence>